<accession>A0AAE0LV09</accession>
<dbReference type="AlphaFoldDB" id="A0AAE0LV09"/>
<protein>
    <submittedName>
        <fullName evidence="1">Uncharacterized protein</fullName>
    </submittedName>
</protein>
<keyword evidence="2" id="KW-1185">Reference proteome</keyword>
<organism evidence="1 2">
    <name type="scientific">Chaetomium fimeti</name>
    <dbReference type="NCBI Taxonomy" id="1854472"/>
    <lineage>
        <taxon>Eukaryota</taxon>
        <taxon>Fungi</taxon>
        <taxon>Dikarya</taxon>
        <taxon>Ascomycota</taxon>
        <taxon>Pezizomycotina</taxon>
        <taxon>Sordariomycetes</taxon>
        <taxon>Sordariomycetidae</taxon>
        <taxon>Sordariales</taxon>
        <taxon>Chaetomiaceae</taxon>
        <taxon>Chaetomium</taxon>
    </lineage>
</organism>
<reference evidence="1" key="1">
    <citation type="journal article" date="2023" name="Mol. Phylogenet. Evol.">
        <title>Genome-scale phylogeny and comparative genomics of the fungal order Sordariales.</title>
        <authorList>
            <person name="Hensen N."/>
            <person name="Bonometti L."/>
            <person name="Westerberg I."/>
            <person name="Brannstrom I.O."/>
            <person name="Guillou S."/>
            <person name="Cros-Aarteil S."/>
            <person name="Calhoun S."/>
            <person name="Haridas S."/>
            <person name="Kuo A."/>
            <person name="Mondo S."/>
            <person name="Pangilinan J."/>
            <person name="Riley R."/>
            <person name="LaButti K."/>
            <person name="Andreopoulos B."/>
            <person name="Lipzen A."/>
            <person name="Chen C."/>
            <person name="Yan M."/>
            <person name="Daum C."/>
            <person name="Ng V."/>
            <person name="Clum A."/>
            <person name="Steindorff A."/>
            <person name="Ohm R.A."/>
            <person name="Martin F."/>
            <person name="Silar P."/>
            <person name="Natvig D.O."/>
            <person name="Lalanne C."/>
            <person name="Gautier V."/>
            <person name="Ament-Velasquez S.L."/>
            <person name="Kruys A."/>
            <person name="Hutchinson M.I."/>
            <person name="Powell A.J."/>
            <person name="Barry K."/>
            <person name="Miller A.N."/>
            <person name="Grigoriev I.V."/>
            <person name="Debuchy R."/>
            <person name="Gladieux P."/>
            <person name="Hiltunen Thoren M."/>
            <person name="Johannesson H."/>
        </authorList>
    </citation>
    <scope>NUCLEOTIDE SEQUENCE</scope>
    <source>
        <strain evidence="1">CBS 168.71</strain>
    </source>
</reference>
<dbReference type="RefSeq" id="XP_062662062.1">
    <property type="nucleotide sequence ID" value="XM_062807253.1"/>
</dbReference>
<dbReference type="GeneID" id="87844201"/>
<comment type="caution">
    <text evidence="1">The sequence shown here is derived from an EMBL/GenBank/DDBJ whole genome shotgun (WGS) entry which is preliminary data.</text>
</comment>
<dbReference type="EMBL" id="JAUEPN010000002">
    <property type="protein sequence ID" value="KAK3298548.1"/>
    <property type="molecule type" value="Genomic_DNA"/>
</dbReference>
<gene>
    <name evidence="1" type="ORF">B0H64DRAFT_453932</name>
</gene>
<evidence type="ECO:0000313" key="1">
    <source>
        <dbReference type="EMBL" id="KAK3298548.1"/>
    </source>
</evidence>
<proteinExistence type="predicted"/>
<evidence type="ECO:0000313" key="2">
    <source>
        <dbReference type="Proteomes" id="UP001278766"/>
    </source>
</evidence>
<reference evidence="1" key="2">
    <citation type="submission" date="2023-06" db="EMBL/GenBank/DDBJ databases">
        <authorList>
            <consortium name="Lawrence Berkeley National Laboratory"/>
            <person name="Haridas S."/>
            <person name="Hensen N."/>
            <person name="Bonometti L."/>
            <person name="Westerberg I."/>
            <person name="Brannstrom I.O."/>
            <person name="Guillou S."/>
            <person name="Cros-Aarteil S."/>
            <person name="Calhoun S."/>
            <person name="Kuo A."/>
            <person name="Mondo S."/>
            <person name="Pangilinan J."/>
            <person name="Riley R."/>
            <person name="Labutti K."/>
            <person name="Andreopoulos B."/>
            <person name="Lipzen A."/>
            <person name="Chen C."/>
            <person name="Yanf M."/>
            <person name="Daum C."/>
            <person name="Ng V."/>
            <person name="Clum A."/>
            <person name="Steindorff A."/>
            <person name="Ohm R."/>
            <person name="Martin F."/>
            <person name="Silar P."/>
            <person name="Natvig D."/>
            <person name="Lalanne C."/>
            <person name="Gautier V."/>
            <person name="Ament-Velasquez S.L."/>
            <person name="Kruys A."/>
            <person name="Hutchinson M.I."/>
            <person name="Powell A.J."/>
            <person name="Barry K."/>
            <person name="Miller A.N."/>
            <person name="Grigoriev I.V."/>
            <person name="Debuchy R."/>
            <person name="Gladieux P."/>
            <person name="Thoren M.H."/>
            <person name="Johannesson H."/>
        </authorList>
    </citation>
    <scope>NUCLEOTIDE SEQUENCE</scope>
    <source>
        <strain evidence="1">CBS 168.71</strain>
    </source>
</reference>
<sequence>MAEISRLSIALKVPGSPQLHPFQPNSVEYRYIASAVNIGLSILEQDRSILDETLNNLDILGHHPRMHWIGRLDQFPFRRQRFQLNAQRVRSMVAAGNGTSDAKRQRFRNFQFAFATVVVHELGGRMLITWLSKGRQGIPGIISAAIYDNGVSMEEAGPCLETRLFGGTTKFYRDPRQDDDQASTTNCQITRRPFDSV</sequence>
<name>A0AAE0LV09_9PEZI</name>
<dbReference type="Proteomes" id="UP001278766">
    <property type="component" value="Unassembled WGS sequence"/>
</dbReference>